<reference evidence="6 7" key="1">
    <citation type="submission" date="2018-02" db="EMBL/GenBank/DDBJ databases">
        <title>Genome sequences of Apibacter spp., gut symbionts of Asian honey bees.</title>
        <authorList>
            <person name="Kwong W.K."/>
            <person name="Steele M.I."/>
            <person name="Moran N.A."/>
        </authorList>
    </citation>
    <scope>NUCLEOTIDE SEQUENCE [LARGE SCALE GENOMIC DNA]</scope>
    <source>
        <strain evidence="7">wkB301</strain>
    </source>
</reference>
<dbReference type="OrthoDB" id="9806939at2"/>
<name>A0A2S8A8Z0_9FLAO</name>
<evidence type="ECO:0000313" key="7">
    <source>
        <dbReference type="Proteomes" id="UP000238042"/>
    </source>
</evidence>
<dbReference type="Pfam" id="PF25967">
    <property type="entry name" value="RND-MFP_C"/>
    <property type="match status" value="1"/>
</dbReference>
<feature type="domain" description="CusB-like beta-barrel" evidence="3">
    <location>
        <begin position="212"/>
        <end position="287"/>
    </location>
</feature>
<comment type="similarity">
    <text evidence="1">Belongs to the membrane fusion protein (MFP) (TC 8.A.1) family.</text>
</comment>
<gene>
    <name evidence="6" type="ORF">C4S77_09295</name>
</gene>
<dbReference type="GO" id="GO:0015679">
    <property type="term" value="P:plasma membrane copper ion transport"/>
    <property type="evidence" value="ECO:0007669"/>
    <property type="project" value="TreeGrafter"/>
</dbReference>
<dbReference type="InterPro" id="IPR058792">
    <property type="entry name" value="Beta-barrel_RND_2"/>
</dbReference>
<feature type="domain" description="Multidrug resistance protein MdtA-like C-terminal permuted SH3" evidence="4">
    <location>
        <begin position="293"/>
        <end position="350"/>
    </location>
</feature>
<keyword evidence="2" id="KW-0813">Transport</keyword>
<dbReference type="NCBIfam" id="TIGR01730">
    <property type="entry name" value="RND_mfp"/>
    <property type="match status" value="1"/>
</dbReference>
<sequence length="362" mass="40513">MISLKKYLIAISFISILSCTNKKEIDEDNSGFVLSKEMLNKLEFSTVTYSPVINELKVFGKVTTDPDKTVDVFPAVGGKVSMVNGQLGDYVQKGQILAVLKSTEVAGYRKDMLDAQADLLEAQKNLQVASDMFKGKLATEKDVISAKKDVETAQAEIQRIKQLYNIYNLGSNNTYYVKSPISGFITAKDITPDMLIRSDRAESIFTVSQINNVWVMANISESNISQIKLGCEADIQTLSYPDRVIQGNVDRIFNIINPDTKSMQARIQLPNPGYILKPEMNATVTLKIKEDRNMLTIPSSSIIFDNDRNYVLVYYNNKHIEVTPINIYEQNDKTAYIESGLQSGQKIITKNALLIYRALTGN</sequence>
<dbReference type="GO" id="GO:0022857">
    <property type="term" value="F:transmembrane transporter activity"/>
    <property type="evidence" value="ECO:0007669"/>
    <property type="project" value="InterPro"/>
</dbReference>
<proteinExistence type="inferred from homology"/>
<dbReference type="InterPro" id="IPR058647">
    <property type="entry name" value="BSH_CzcB-like"/>
</dbReference>
<dbReference type="RefSeq" id="WP_105247305.1">
    <property type="nucleotide sequence ID" value="NZ_PSZM01000043.1"/>
</dbReference>
<dbReference type="GO" id="GO:0030313">
    <property type="term" value="C:cell envelope"/>
    <property type="evidence" value="ECO:0007669"/>
    <property type="project" value="TreeGrafter"/>
</dbReference>
<dbReference type="FunFam" id="2.40.30.170:FF:000010">
    <property type="entry name" value="Efflux RND transporter periplasmic adaptor subunit"/>
    <property type="match status" value="1"/>
</dbReference>
<evidence type="ECO:0000256" key="2">
    <source>
        <dbReference type="ARBA" id="ARBA00022448"/>
    </source>
</evidence>
<dbReference type="PANTHER" id="PTHR30097:SF4">
    <property type="entry name" value="SLR6042 PROTEIN"/>
    <property type="match status" value="1"/>
</dbReference>
<dbReference type="Proteomes" id="UP000238042">
    <property type="component" value="Unassembled WGS sequence"/>
</dbReference>
<dbReference type="EMBL" id="PSZM01000043">
    <property type="protein sequence ID" value="PQL91039.1"/>
    <property type="molecule type" value="Genomic_DNA"/>
</dbReference>
<evidence type="ECO:0000256" key="1">
    <source>
        <dbReference type="ARBA" id="ARBA00009477"/>
    </source>
</evidence>
<organism evidence="6 7">
    <name type="scientific">Apibacter adventoris</name>
    <dbReference type="NCBI Taxonomy" id="1679466"/>
    <lineage>
        <taxon>Bacteria</taxon>
        <taxon>Pseudomonadati</taxon>
        <taxon>Bacteroidota</taxon>
        <taxon>Flavobacteriia</taxon>
        <taxon>Flavobacteriales</taxon>
        <taxon>Weeksellaceae</taxon>
        <taxon>Apibacter</taxon>
    </lineage>
</organism>
<protein>
    <submittedName>
        <fullName evidence="6">Efflux RND transporter periplasmic adaptor subunit</fullName>
    </submittedName>
</protein>
<dbReference type="Pfam" id="PF25954">
    <property type="entry name" value="Beta-barrel_RND_2"/>
    <property type="match status" value="1"/>
</dbReference>
<dbReference type="InterPro" id="IPR058627">
    <property type="entry name" value="MdtA-like_C"/>
</dbReference>
<dbReference type="SUPFAM" id="SSF111369">
    <property type="entry name" value="HlyD-like secretion proteins"/>
    <property type="match status" value="1"/>
</dbReference>
<dbReference type="PANTHER" id="PTHR30097">
    <property type="entry name" value="CATION EFFLUX SYSTEM PROTEIN CUSB"/>
    <property type="match status" value="1"/>
</dbReference>
<keyword evidence="7" id="KW-1185">Reference proteome</keyword>
<evidence type="ECO:0000259" key="5">
    <source>
        <dbReference type="Pfam" id="PF25973"/>
    </source>
</evidence>
<dbReference type="PROSITE" id="PS51257">
    <property type="entry name" value="PROKAR_LIPOPROTEIN"/>
    <property type="match status" value="1"/>
</dbReference>
<dbReference type="Gene3D" id="2.40.50.100">
    <property type="match status" value="1"/>
</dbReference>
<dbReference type="AlphaFoldDB" id="A0A2S8A8Z0"/>
<dbReference type="GO" id="GO:0060003">
    <property type="term" value="P:copper ion export"/>
    <property type="evidence" value="ECO:0007669"/>
    <property type="project" value="TreeGrafter"/>
</dbReference>
<evidence type="ECO:0000313" key="6">
    <source>
        <dbReference type="EMBL" id="PQL91039.1"/>
    </source>
</evidence>
<evidence type="ECO:0000259" key="3">
    <source>
        <dbReference type="Pfam" id="PF25954"/>
    </source>
</evidence>
<dbReference type="Pfam" id="PF25973">
    <property type="entry name" value="BSH_CzcB"/>
    <property type="match status" value="1"/>
</dbReference>
<dbReference type="InterPro" id="IPR006143">
    <property type="entry name" value="RND_pump_MFP"/>
</dbReference>
<accession>A0A2S8A8Z0</accession>
<dbReference type="Gene3D" id="2.40.30.170">
    <property type="match status" value="1"/>
</dbReference>
<evidence type="ECO:0000259" key="4">
    <source>
        <dbReference type="Pfam" id="PF25967"/>
    </source>
</evidence>
<comment type="caution">
    <text evidence="6">The sequence shown here is derived from an EMBL/GenBank/DDBJ whole genome shotgun (WGS) entry which is preliminary data.</text>
</comment>
<feature type="domain" description="CzcB-like barrel-sandwich hybrid" evidence="5">
    <location>
        <begin position="68"/>
        <end position="208"/>
    </location>
</feature>
<dbReference type="Gene3D" id="2.40.420.20">
    <property type="match status" value="1"/>
</dbReference>
<dbReference type="GO" id="GO:0016020">
    <property type="term" value="C:membrane"/>
    <property type="evidence" value="ECO:0007669"/>
    <property type="project" value="InterPro"/>
</dbReference>
<dbReference type="InterPro" id="IPR051909">
    <property type="entry name" value="MFP_Cation_Efflux"/>
</dbReference>